<gene>
    <name evidence="3" type="ORF">D0433_05305</name>
</gene>
<protein>
    <submittedName>
        <fullName evidence="3">Cyclic nucleotide-binding domain-containing protein</fullName>
    </submittedName>
</protein>
<dbReference type="InterPro" id="IPR018488">
    <property type="entry name" value="cNMP-bd_CS"/>
</dbReference>
<feature type="domain" description="Cyclic nucleotide-binding" evidence="2">
    <location>
        <begin position="11"/>
        <end position="132"/>
    </location>
</feature>
<sequence length="268" mass="30356">MRKIDPTNIPIFEGLSPEEVERIVKYAFIKSFEPGYVLFRENLIVGQIMYVILSGKVDLAKKNAAGEDVVFLTLGPGALLGEMSLFEQQKRSASAIVREYSELLVMPKYNFDRMLQSQPNEAVKILLNFIKILSQRLRDTTNKMIQAQSEAEEAHMRSQAPAVSASSAPARIPMPGVNVPPPPVTPDKLAIKANDQSGSEMYVLTAEEIASGNLMQIIEEKRRQGLMTDSNVRMLMIRDLVNYYLQLPLEELQLKVREMELRYRNRPK</sequence>
<dbReference type="PANTHER" id="PTHR23011:SF41">
    <property type="entry name" value="CYCLIC NUCLEOTIDE-BINDING DOMAIN-CONTAINING PROTEIN"/>
    <property type="match status" value="1"/>
</dbReference>
<dbReference type="InterPro" id="IPR014710">
    <property type="entry name" value="RmlC-like_jellyroll"/>
</dbReference>
<name>A0A395M0W7_9BACT</name>
<dbReference type="AlphaFoldDB" id="A0A395M0W7"/>
<dbReference type="CDD" id="cd00038">
    <property type="entry name" value="CAP_ED"/>
    <property type="match status" value="1"/>
</dbReference>
<dbReference type="InterPro" id="IPR000595">
    <property type="entry name" value="cNMP-bd_dom"/>
</dbReference>
<comment type="caution">
    <text evidence="3">The sequence shown here is derived from an EMBL/GenBank/DDBJ whole genome shotgun (WGS) entry which is preliminary data.</text>
</comment>
<dbReference type="PROSITE" id="PS00889">
    <property type="entry name" value="CNMP_BINDING_2"/>
    <property type="match status" value="1"/>
</dbReference>
<accession>A0A395M0W7</accession>
<evidence type="ECO:0000259" key="2">
    <source>
        <dbReference type="PROSITE" id="PS50042"/>
    </source>
</evidence>
<dbReference type="Pfam" id="PF00027">
    <property type="entry name" value="cNMP_binding"/>
    <property type="match status" value="1"/>
</dbReference>
<dbReference type="SMART" id="SM00100">
    <property type="entry name" value="cNMP"/>
    <property type="match status" value="1"/>
</dbReference>
<dbReference type="InterPro" id="IPR018490">
    <property type="entry name" value="cNMP-bd_dom_sf"/>
</dbReference>
<feature type="coiled-coil region" evidence="1">
    <location>
        <begin position="130"/>
        <end position="157"/>
    </location>
</feature>
<dbReference type="Gene3D" id="2.60.120.10">
    <property type="entry name" value="Jelly Rolls"/>
    <property type="match status" value="1"/>
</dbReference>
<reference evidence="3 4" key="1">
    <citation type="journal article" date="2011" name="ISME J.">
        <title>Community ecology of hot spring cyanobacterial mats: predominant populations and their functional potential.</title>
        <authorList>
            <person name="Klatt C.G."/>
            <person name="Wood J.M."/>
            <person name="Rusch D.B."/>
            <person name="Bateson M.M."/>
            <person name="Hamamura N."/>
            <person name="Heidelberg J.F."/>
            <person name="Grossman A.R."/>
            <person name="Bhaya D."/>
            <person name="Cohan F.M."/>
            <person name="Kuhl M."/>
            <person name="Bryant D.A."/>
            <person name="Ward D.M."/>
        </authorList>
    </citation>
    <scope>NUCLEOTIDE SEQUENCE [LARGE SCALE GENOMIC DNA]</scope>
    <source>
        <strain evidence="3">OS</strain>
    </source>
</reference>
<evidence type="ECO:0000313" key="3">
    <source>
        <dbReference type="EMBL" id="RFM24410.1"/>
    </source>
</evidence>
<dbReference type="PANTHER" id="PTHR23011">
    <property type="entry name" value="CYCLIC NUCLEOTIDE-BINDING DOMAIN CONTAINING PROTEIN"/>
    <property type="match status" value="1"/>
</dbReference>
<organism evidence="3 4">
    <name type="scientific">Candidatus Thermochlorobacter aerophilus</name>
    <dbReference type="NCBI Taxonomy" id="1868324"/>
    <lineage>
        <taxon>Bacteria</taxon>
        <taxon>Pseudomonadati</taxon>
        <taxon>Chlorobiota</taxon>
        <taxon>Chlorobiia</taxon>
        <taxon>Chlorobiales</taxon>
        <taxon>Candidatus Thermochlorobacteriaceae</taxon>
        <taxon>Candidatus Thermochlorobacter</taxon>
    </lineage>
</organism>
<evidence type="ECO:0000313" key="4">
    <source>
        <dbReference type="Proteomes" id="UP000266389"/>
    </source>
</evidence>
<dbReference type="PROSITE" id="PS50042">
    <property type="entry name" value="CNMP_BINDING_3"/>
    <property type="match status" value="1"/>
</dbReference>
<proteinExistence type="predicted"/>
<evidence type="ECO:0000256" key="1">
    <source>
        <dbReference type="SAM" id="Coils"/>
    </source>
</evidence>
<dbReference type="EMBL" id="PHFL01000039">
    <property type="protein sequence ID" value="RFM24410.1"/>
    <property type="molecule type" value="Genomic_DNA"/>
</dbReference>
<dbReference type="Proteomes" id="UP000266389">
    <property type="component" value="Unassembled WGS sequence"/>
</dbReference>
<keyword evidence="1" id="KW-0175">Coiled coil</keyword>
<dbReference type="SUPFAM" id="SSF51206">
    <property type="entry name" value="cAMP-binding domain-like"/>
    <property type="match status" value="1"/>
</dbReference>